<accession>A0A183UDP0</accession>
<evidence type="ECO:0000313" key="2">
    <source>
        <dbReference type="EMBL" id="VDM37931.1"/>
    </source>
</evidence>
<evidence type="ECO:0000313" key="3">
    <source>
        <dbReference type="Proteomes" id="UP000050794"/>
    </source>
</evidence>
<dbReference type="AlphaFoldDB" id="A0A183UDP0"/>
<dbReference type="Proteomes" id="UP000050794">
    <property type="component" value="Unassembled WGS sequence"/>
</dbReference>
<protein>
    <submittedName>
        <fullName evidence="2 4">Uncharacterized protein</fullName>
    </submittedName>
</protein>
<reference evidence="2 3" key="2">
    <citation type="submission" date="2018-11" db="EMBL/GenBank/DDBJ databases">
        <authorList>
            <consortium name="Pathogen Informatics"/>
        </authorList>
    </citation>
    <scope>NUCLEOTIDE SEQUENCE [LARGE SCALE GENOMIC DNA]</scope>
</reference>
<feature type="compositionally biased region" description="Polar residues" evidence="1">
    <location>
        <begin position="8"/>
        <end position="26"/>
    </location>
</feature>
<dbReference type="EMBL" id="UYWY01019521">
    <property type="protein sequence ID" value="VDM37931.1"/>
    <property type="molecule type" value="Genomic_DNA"/>
</dbReference>
<evidence type="ECO:0000256" key="1">
    <source>
        <dbReference type="SAM" id="MobiDB-lite"/>
    </source>
</evidence>
<name>A0A183UDP0_TOXCA</name>
<feature type="region of interest" description="Disordered" evidence="1">
    <location>
        <begin position="1"/>
        <end position="42"/>
    </location>
</feature>
<dbReference type="WBParaSite" id="TCNE_0000661001-mRNA-1">
    <property type="protein sequence ID" value="TCNE_0000661001-mRNA-1"/>
    <property type="gene ID" value="TCNE_0000661001"/>
</dbReference>
<organism evidence="3 4">
    <name type="scientific">Toxocara canis</name>
    <name type="common">Canine roundworm</name>
    <dbReference type="NCBI Taxonomy" id="6265"/>
    <lineage>
        <taxon>Eukaryota</taxon>
        <taxon>Metazoa</taxon>
        <taxon>Ecdysozoa</taxon>
        <taxon>Nematoda</taxon>
        <taxon>Chromadorea</taxon>
        <taxon>Rhabditida</taxon>
        <taxon>Spirurina</taxon>
        <taxon>Ascaridomorpha</taxon>
        <taxon>Ascaridoidea</taxon>
        <taxon>Toxocaridae</taxon>
        <taxon>Toxocara</taxon>
    </lineage>
</organism>
<gene>
    <name evidence="2" type="ORF">TCNE_LOCUS6610</name>
</gene>
<keyword evidence="3" id="KW-1185">Reference proteome</keyword>
<proteinExistence type="predicted"/>
<reference evidence="4" key="1">
    <citation type="submission" date="2016-06" db="UniProtKB">
        <authorList>
            <consortium name="WormBaseParasite"/>
        </authorList>
    </citation>
    <scope>IDENTIFICATION</scope>
</reference>
<sequence length="124" mass="13450">MGPFLKLSQANTNVGQVPQTNNNVGQLSPGMKSRSDSSESNAAITQHIHQVDEHRQWQNKTSATLPAYTRSQMQSDRADTASPRQSINTLTSIASPSSTATSVLHGQPIPTVALLKQQVIFRLL</sequence>
<evidence type="ECO:0000313" key="4">
    <source>
        <dbReference type="WBParaSite" id="TCNE_0000661001-mRNA-1"/>
    </source>
</evidence>